<reference evidence="1 2" key="1">
    <citation type="journal article" date="2020" name="Phytopathology">
        <title>Genome Sequence Resources of Colletotrichum truncatum, C. plurivorum, C. musicola, and C. sojae: Four Species Pathogenic to Soybean (Glycine max).</title>
        <authorList>
            <person name="Rogerio F."/>
            <person name="Boufleur T.R."/>
            <person name="Ciampi-Guillardi M."/>
            <person name="Sukno S.A."/>
            <person name="Thon M.R."/>
            <person name="Massola Junior N.S."/>
            <person name="Baroncelli R."/>
        </authorList>
    </citation>
    <scope>NUCLEOTIDE SEQUENCE [LARGE SCALE GENOMIC DNA]</scope>
    <source>
        <strain evidence="1 2">CMES1059</strain>
    </source>
</reference>
<comment type="caution">
    <text evidence="1">The sequence shown here is derived from an EMBL/GenBank/DDBJ whole genome shotgun (WGS) entry which is preliminary data.</text>
</comment>
<evidence type="ECO:0000313" key="2">
    <source>
        <dbReference type="Proteomes" id="UP000805649"/>
    </source>
</evidence>
<organism evidence="1 2">
    <name type="scientific">Colletotrichum truncatum</name>
    <name type="common">Anthracnose fungus</name>
    <name type="synonym">Colletotrichum capsici</name>
    <dbReference type="NCBI Taxonomy" id="5467"/>
    <lineage>
        <taxon>Eukaryota</taxon>
        <taxon>Fungi</taxon>
        <taxon>Dikarya</taxon>
        <taxon>Ascomycota</taxon>
        <taxon>Pezizomycotina</taxon>
        <taxon>Sordariomycetes</taxon>
        <taxon>Hypocreomycetidae</taxon>
        <taxon>Glomerellales</taxon>
        <taxon>Glomerellaceae</taxon>
        <taxon>Colletotrichum</taxon>
        <taxon>Colletotrichum truncatum species complex</taxon>
    </lineage>
</organism>
<gene>
    <name evidence="1" type="ORF">CTRU02_215429</name>
</gene>
<accession>A0ACC3YCI3</accession>
<keyword evidence="2" id="KW-1185">Reference proteome</keyword>
<evidence type="ECO:0000313" key="1">
    <source>
        <dbReference type="EMBL" id="KAL0929530.1"/>
    </source>
</evidence>
<name>A0ACC3YCI3_COLTU</name>
<dbReference type="Proteomes" id="UP000805649">
    <property type="component" value="Unassembled WGS sequence"/>
</dbReference>
<sequence>MIVYRASERKRKREGMSGKCTETGRHRCSILASLVNVISVA</sequence>
<dbReference type="EMBL" id="VUJX02000016">
    <property type="protein sequence ID" value="KAL0929530.1"/>
    <property type="molecule type" value="Genomic_DNA"/>
</dbReference>
<protein>
    <submittedName>
        <fullName evidence="1">Uncharacterized protein</fullName>
    </submittedName>
</protein>
<proteinExistence type="predicted"/>